<name>X0UXL8_9ZZZZ</name>
<sequence length="273" mass="33047">MLRNIRTQEFQLNHTILNLEREIEKNEELVNIFQSFITNFNKIKDYIKNLRVDNKLRELYAKKKEIQERIFEQESKIKKFNQIKKFDMSYSLKKKDDKAIVKNLYINYEPLCPICSNFITIDSFQRRYNSDMCYLCGDSPYDYIEKEESIKKENTEDVPKIKDLKSLQYFLNNKKNELIKEKENIENKINEYKQFTQPIDGDIKKIINQNYLDLTRPGFSIDEEVNRKKELLIHYSELIKSQEEILKDHKKNIEFLQKREESLNKIIKTLEKS</sequence>
<keyword evidence="1" id="KW-0175">Coiled coil</keyword>
<feature type="coiled-coil region" evidence="1">
    <location>
        <begin position="168"/>
        <end position="195"/>
    </location>
</feature>
<dbReference type="AlphaFoldDB" id="X0UXL8"/>
<reference evidence="2" key="1">
    <citation type="journal article" date="2014" name="Front. Microbiol.">
        <title>High frequency of phylogenetically diverse reductive dehalogenase-homologous genes in deep subseafloor sedimentary metagenomes.</title>
        <authorList>
            <person name="Kawai M."/>
            <person name="Futagami T."/>
            <person name="Toyoda A."/>
            <person name="Takaki Y."/>
            <person name="Nishi S."/>
            <person name="Hori S."/>
            <person name="Arai W."/>
            <person name="Tsubouchi T."/>
            <person name="Morono Y."/>
            <person name="Uchiyama I."/>
            <person name="Ito T."/>
            <person name="Fujiyama A."/>
            <person name="Inagaki F."/>
            <person name="Takami H."/>
        </authorList>
    </citation>
    <scope>NUCLEOTIDE SEQUENCE</scope>
    <source>
        <strain evidence="2">Expedition CK06-06</strain>
    </source>
</reference>
<comment type="caution">
    <text evidence="2">The sequence shown here is derived from an EMBL/GenBank/DDBJ whole genome shotgun (WGS) entry which is preliminary data.</text>
</comment>
<evidence type="ECO:0000256" key="1">
    <source>
        <dbReference type="SAM" id="Coils"/>
    </source>
</evidence>
<evidence type="ECO:0000313" key="2">
    <source>
        <dbReference type="EMBL" id="GAG05038.1"/>
    </source>
</evidence>
<feature type="coiled-coil region" evidence="1">
    <location>
        <begin position="239"/>
        <end position="273"/>
    </location>
</feature>
<accession>X0UXL8</accession>
<feature type="coiled-coil region" evidence="1">
    <location>
        <begin position="49"/>
        <end position="76"/>
    </location>
</feature>
<organism evidence="2">
    <name type="scientific">marine sediment metagenome</name>
    <dbReference type="NCBI Taxonomy" id="412755"/>
    <lineage>
        <taxon>unclassified sequences</taxon>
        <taxon>metagenomes</taxon>
        <taxon>ecological metagenomes</taxon>
    </lineage>
</organism>
<gene>
    <name evidence="2" type="ORF">S01H1_32677</name>
</gene>
<feature type="non-terminal residue" evidence="2">
    <location>
        <position position="273"/>
    </location>
</feature>
<proteinExistence type="predicted"/>
<protein>
    <submittedName>
        <fullName evidence="2">Uncharacterized protein</fullName>
    </submittedName>
</protein>
<dbReference type="EMBL" id="BARS01020242">
    <property type="protein sequence ID" value="GAG05038.1"/>
    <property type="molecule type" value="Genomic_DNA"/>
</dbReference>